<dbReference type="RefSeq" id="WP_000488222.1">
    <property type="nucleotide sequence ID" value="NZ_CAJNDP010000003.1"/>
</dbReference>
<evidence type="ECO:0000313" key="5">
    <source>
        <dbReference type="Proteomes" id="UP000190906"/>
    </source>
</evidence>
<evidence type="ECO:0000313" key="7">
    <source>
        <dbReference type="Proteomes" id="UP000226257"/>
    </source>
</evidence>
<reference evidence="2 5" key="1">
    <citation type="submission" date="2017-01" db="EMBL/GenBank/DDBJ databases">
        <title>Bacillus cereus isolates.</title>
        <authorList>
            <person name="Beno S.M."/>
        </authorList>
    </citation>
    <scope>NUCLEOTIDE SEQUENCE [LARGE SCALE GENOMIC DNA]</scope>
    <source>
        <strain evidence="2 5">FSL H8-0485</strain>
    </source>
</reference>
<comment type="caution">
    <text evidence="3">The sequence shown here is derived from an EMBL/GenBank/DDBJ whole genome shotgun (WGS) entry which is preliminary data.</text>
</comment>
<keyword evidence="1" id="KW-0472">Membrane</keyword>
<sequence length="71" mass="8229">MFRFILSISASIFLLVVFSDWLFERVPGSREAWEAVKSKVVEIYYTQGWEGVLLFFLVVVGIWKMVDHKGG</sequence>
<dbReference type="Proteomes" id="UP000226257">
    <property type="component" value="Unassembled WGS sequence"/>
</dbReference>
<name>A0A0K6J0A8_BACCE</name>
<evidence type="ECO:0000313" key="6">
    <source>
        <dbReference type="Proteomes" id="UP000223834"/>
    </source>
</evidence>
<keyword evidence="1" id="KW-1133">Transmembrane helix</keyword>
<dbReference type="EMBL" id="NUIQ01000045">
    <property type="protein sequence ID" value="PGO80064.1"/>
    <property type="molecule type" value="Genomic_DNA"/>
</dbReference>
<dbReference type="AlphaFoldDB" id="A0A0K6J0A8"/>
<dbReference type="Proteomes" id="UP000223834">
    <property type="component" value="Unassembled WGS sequence"/>
</dbReference>
<organism evidence="3 7">
    <name type="scientific">Bacillus cereus</name>
    <dbReference type="NCBI Taxonomy" id="1396"/>
    <lineage>
        <taxon>Bacteria</taxon>
        <taxon>Bacillati</taxon>
        <taxon>Bacillota</taxon>
        <taxon>Bacilli</taxon>
        <taxon>Bacillales</taxon>
        <taxon>Bacillaceae</taxon>
        <taxon>Bacillus</taxon>
        <taxon>Bacillus cereus group</taxon>
    </lineage>
</organism>
<evidence type="ECO:0000313" key="2">
    <source>
        <dbReference type="EMBL" id="OOR09864.1"/>
    </source>
</evidence>
<evidence type="ECO:0000313" key="4">
    <source>
        <dbReference type="EMBL" id="PGO80064.1"/>
    </source>
</evidence>
<feature type="transmembrane region" description="Helical" evidence="1">
    <location>
        <begin position="43"/>
        <end position="63"/>
    </location>
</feature>
<evidence type="ECO:0000313" key="3">
    <source>
        <dbReference type="EMBL" id="PFV00206.1"/>
    </source>
</evidence>
<keyword evidence="1" id="KW-0812">Transmembrane</keyword>
<dbReference type="Proteomes" id="UP000190906">
    <property type="component" value="Unassembled WGS sequence"/>
</dbReference>
<protein>
    <submittedName>
        <fullName evidence="3">Uncharacterized protein</fullName>
    </submittedName>
</protein>
<gene>
    <name evidence="2" type="ORF">BW897_25570</name>
    <name evidence="4" type="ORF">CN980_04300</name>
    <name evidence="3" type="ORF">COK98_31535</name>
</gene>
<reference evidence="6 7" key="2">
    <citation type="submission" date="2017-09" db="EMBL/GenBank/DDBJ databases">
        <title>Large-scale bioinformatics analysis of Bacillus genomes uncovers conserved roles of natural products in bacterial physiology.</title>
        <authorList>
            <consortium name="Agbiome Team Llc"/>
            <person name="Bleich R.M."/>
            <person name="Grubbs K.J."/>
            <person name="Santa Maria K.C."/>
            <person name="Allen S.E."/>
            <person name="Farag S."/>
            <person name="Shank E.A."/>
            <person name="Bowers A."/>
        </authorList>
    </citation>
    <scope>NUCLEOTIDE SEQUENCE [LARGE SCALE GENOMIC DNA]</scope>
    <source>
        <strain evidence="4 6">AFS049141</strain>
        <strain evidence="3 7">AFS060282</strain>
    </source>
</reference>
<dbReference type="EMBL" id="MUAJ01000037">
    <property type="protein sequence ID" value="OOR09864.1"/>
    <property type="molecule type" value="Genomic_DNA"/>
</dbReference>
<evidence type="ECO:0000256" key="1">
    <source>
        <dbReference type="SAM" id="Phobius"/>
    </source>
</evidence>
<accession>A0A0K6J0A8</accession>
<dbReference type="EMBL" id="NVDQ01000071">
    <property type="protein sequence ID" value="PFV00206.1"/>
    <property type="molecule type" value="Genomic_DNA"/>
</dbReference>
<proteinExistence type="predicted"/>